<evidence type="ECO:0000259" key="5">
    <source>
        <dbReference type="PROSITE" id="PS51858"/>
    </source>
</evidence>
<evidence type="ECO:0000256" key="2">
    <source>
        <dbReference type="ARBA" id="ARBA00022670"/>
    </source>
</evidence>
<evidence type="ECO:0000256" key="4">
    <source>
        <dbReference type="SAM" id="MobiDB-lite"/>
    </source>
</evidence>
<evidence type="ECO:0000313" key="8">
    <source>
        <dbReference type="WBParaSite" id="SBAD_0000142001-mRNA-1"/>
    </source>
</evidence>
<gene>
    <name evidence="6" type="ORF">SBAD_LOCUS1361</name>
</gene>
<keyword evidence="3" id="KW-0378">Hydrolase</keyword>
<sequence>MPDNVILCIYDLSLGLARSLSASLLGTELRGIWHTSVVVYGGEYYYGDSGILCSPPYQTVLGRPTKTMEMGSTEIPQDLFEEYLITVSEEEFKPIGRMISPFIDHVMATANGERHIGAPSSDHQDFSQNSQANSNSTPSSAAGKQVGDTFLFLSEF</sequence>
<name>A0A183ICL7_9BILA</name>
<dbReference type="InterPro" id="IPR042266">
    <property type="entry name" value="PPPDE_sf"/>
</dbReference>
<dbReference type="SMART" id="SM01179">
    <property type="entry name" value="DUF862"/>
    <property type="match status" value="1"/>
</dbReference>
<evidence type="ECO:0000313" key="6">
    <source>
        <dbReference type="EMBL" id="VDO94116.1"/>
    </source>
</evidence>
<dbReference type="Pfam" id="PF05903">
    <property type="entry name" value="Peptidase_C97"/>
    <property type="match status" value="1"/>
</dbReference>
<proteinExistence type="inferred from homology"/>
<dbReference type="GO" id="GO:0006508">
    <property type="term" value="P:proteolysis"/>
    <property type="evidence" value="ECO:0007669"/>
    <property type="project" value="UniProtKB-KW"/>
</dbReference>
<dbReference type="AlphaFoldDB" id="A0A183ICL7"/>
<dbReference type="GO" id="GO:0008233">
    <property type="term" value="F:peptidase activity"/>
    <property type="evidence" value="ECO:0007669"/>
    <property type="project" value="UniProtKB-KW"/>
</dbReference>
<dbReference type="EMBL" id="UZAM01006802">
    <property type="protein sequence ID" value="VDO94116.1"/>
    <property type="molecule type" value="Genomic_DNA"/>
</dbReference>
<dbReference type="PROSITE" id="PS51858">
    <property type="entry name" value="PPPDE"/>
    <property type="match status" value="1"/>
</dbReference>
<keyword evidence="2" id="KW-0645">Protease</keyword>
<feature type="compositionally biased region" description="Polar residues" evidence="4">
    <location>
        <begin position="126"/>
        <end position="142"/>
    </location>
</feature>
<dbReference type="WBParaSite" id="SBAD_0000142001-mRNA-1">
    <property type="protein sequence ID" value="SBAD_0000142001-mRNA-1"/>
    <property type="gene ID" value="SBAD_0000142001"/>
</dbReference>
<dbReference type="PANTHER" id="PTHR12378">
    <property type="entry name" value="DESUMOYLATING ISOPEPTIDASE"/>
    <property type="match status" value="1"/>
</dbReference>
<organism evidence="8">
    <name type="scientific">Soboliphyme baturini</name>
    <dbReference type="NCBI Taxonomy" id="241478"/>
    <lineage>
        <taxon>Eukaryota</taxon>
        <taxon>Metazoa</taxon>
        <taxon>Ecdysozoa</taxon>
        <taxon>Nematoda</taxon>
        <taxon>Enoplea</taxon>
        <taxon>Dorylaimia</taxon>
        <taxon>Dioctophymatida</taxon>
        <taxon>Dioctophymatoidea</taxon>
        <taxon>Soboliphymatidae</taxon>
        <taxon>Soboliphyme</taxon>
    </lineage>
</organism>
<reference evidence="8" key="1">
    <citation type="submission" date="2016-06" db="UniProtKB">
        <authorList>
            <consortium name="WormBaseParasite"/>
        </authorList>
    </citation>
    <scope>IDENTIFICATION</scope>
</reference>
<protein>
    <submittedName>
        <fullName evidence="8">DUF862 domain-containing protein</fullName>
    </submittedName>
</protein>
<dbReference type="InterPro" id="IPR008580">
    <property type="entry name" value="PPPDE_dom"/>
</dbReference>
<feature type="region of interest" description="Disordered" evidence="4">
    <location>
        <begin position="114"/>
        <end position="143"/>
    </location>
</feature>
<evidence type="ECO:0000313" key="7">
    <source>
        <dbReference type="Proteomes" id="UP000270296"/>
    </source>
</evidence>
<dbReference type="Gene3D" id="3.90.1720.30">
    <property type="entry name" value="PPPDE domains"/>
    <property type="match status" value="1"/>
</dbReference>
<accession>A0A183ICL7</accession>
<dbReference type="Proteomes" id="UP000270296">
    <property type="component" value="Unassembled WGS sequence"/>
</dbReference>
<dbReference type="GO" id="GO:0070646">
    <property type="term" value="P:protein modification by small protein removal"/>
    <property type="evidence" value="ECO:0007669"/>
    <property type="project" value="TreeGrafter"/>
</dbReference>
<reference evidence="6 7" key="2">
    <citation type="submission" date="2018-11" db="EMBL/GenBank/DDBJ databases">
        <authorList>
            <consortium name="Pathogen Informatics"/>
        </authorList>
    </citation>
    <scope>NUCLEOTIDE SEQUENCE [LARGE SCALE GENOMIC DNA]</scope>
</reference>
<dbReference type="PANTHER" id="PTHR12378:SF7">
    <property type="entry name" value="DESUMOYLATING ISOPEPTIDASE 1"/>
    <property type="match status" value="1"/>
</dbReference>
<dbReference type="OrthoDB" id="21221at2759"/>
<evidence type="ECO:0000256" key="3">
    <source>
        <dbReference type="ARBA" id="ARBA00022801"/>
    </source>
</evidence>
<comment type="similarity">
    <text evidence="1">Belongs to the DeSI family.</text>
</comment>
<feature type="domain" description="PPPDE" evidence="5">
    <location>
        <begin position="3"/>
        <end position="156"/>
    </location>
</feature>
<keyword evidence="7" id="KW-1185">Reference proteome</keyword>
<evidence type="ECO:0000256" key="1">
    <source>
        <dbReference type="ARBA" id="ARBA00008140"/>
    </source>
</evidence>